<protein>
    <submittedName>
        <fullName evidence="1">Uncharacterized protein</fullName>
    </submittedName>
</protein>
<dbReference type="Proteomes" id="UP000077266">
    <property type="component" value="Unassembled WGS sequence"/>
</dbReference>
<sequence length="72" mass="7596">MPGAMSGSASDEIRISSVHLHQSVFGQSSVSQSVTLHAQGLGLPAVSWLATSSRSVGQSVLYRLPNVLQELF</sequence>
<dbReference type="AlphaFoldDB" id="A0A165L7F0"/>
<proteinExistence type="predicted"/>
<organism evidence="1 2">
    <name type="scientific">Exidia glandulosa HHB12029</name>
    <dbReference type="NCBI Taxonomy" id="1314781"/>
    <lineage>
        <taxon>Eukaryota</taxon>
        <taxon>Fungi</taxon>
        <taxon>Dikarya</taxon>
        <taxon>Basidiomycota</taxon>
        <taxon>Agaricomycotina</taxon>
        <taxon>Agaricomycetes</taxon>
        <taxon>Auriculariales</taxon>
        <taxon>Exidiaceae</taxon>
        <taxon>Exidia</taxon>
    </lineage>
</organism>
<gene>
    <name evidence="1" type="ORF">EXIGLDRAFT_730679</name>
</gene>
<evidence type="ECO:0000313" key="2">
    <source>
        <dbReference type="Proteomes" id="UP000077266"/>
    </source>
</evidence>
<dbReference type="EMBL" id="KV425930">
    <property type="protein sequence ID" value="KZV97460.1"/>
    <property type="molecule type" value="Genomic_DNA"/>
</dbReference>
<keyword evidence="2" id="KW-1185">Reference proteome</keyword>
<evidence type="ECO:0000313" key="1">
    <source>
        <dbReference type="EMBL" id="KZV97460.1"/>
    </source>
</evidence>
<reference evidence="1 2" key="1">
    <citation type="journal article" date="2016" name="Mol. Biol. Evol.">
        <title>Comparative Genomics of Early-Diverging Mushroom-Forming Fungi Provides Insights into the Origins of Lignocellulose Decay Capabilities.</title>
        <authorList>
            <person name="Nagy L.G."/>
            <person name="Riley R."/>
            <person name="Tritt A."/>
            <person name="Adam C."/>
            <person name="Daum C."/>
            <person name="Floudas D."/>
            <person name="Sun H."/>
            <person name="Yadav J.S."/>
            <person name="Pangilinan J."/>
            <person name="Larsson K.H."/>
            <person name="Matsuura K."/>
            <person name="Barry K."/>
            <person name="Labutti K."/>
            <person name="Kuo R."/>
            <person name="Ohm R.A."/>
            <person name="Bhattacharya S.S."/>
            <person name="Shirouzu T."/>
            <person name="Yoshinaga Y."/>
            <person name="Martin F.M."/>
            <person name="Grigoriev I.V."/>
            <person name="Hibbett D.S."/>
        </authorList>
    </citation>
    <scope>NUCLEOTIDE SEQUENCE [LARGE SCALE GENOMIC DNA]</scope>
    <source>
        <strain evidence="1 2">HHB12029</strain>
    </source>
</reference>
<accession>A0A165L7F0</accession>
<name>A0A165L7F0_EXIGL</name>
<dbReference type="InParanoid" id="A0A165L7F0"/>